<accession>A0A1A9QEJ3</accession>
<dbReference type="RefSeq" id="WP_187149789.1">
    <property type="nucleotide sequence ID" value="NZ_LWUJ01000010.1"/>
</dbReference>
<dbReference type="Proteomes" id="UP000077623">
    <property type="component" value="Unassembled WGS sequence"/>
</dbReference>
<keyword evidence="2" id="KW-1185">Reference proteome</keyword>
<comment type="caution">
    <text evidence="1">The sequence shown here is derived from an EMBL/GenBank/DDBJ whole genome shotgun (WGS) entry which is preliminary data.</text>
</comment>
<evidence type="ECO:0000313" key="1">
    <source>
        <dbReference type="EMBL" id="OAL10554.1"/>
    </source>
</evidence>
<dbReference type="AlphaFoldDB" id="A0A1A9QEJ3"/>
<dbReference type="EMBL" id="LWUJ01000010">
    <property type="protein sequence ID" value="OAL10554.1"/>
    <property type="molecule type" value="Genomic_DNA"/>
</dbReference>
<organism evidence="1 2">
    <name type="scientific">Candidatus Mycoplasma haematobovis</name>
    <dbReference type="NCBI Taxonomy" id="432608"/>
    <lineage>
        <taxon>Bacteria</taxon>
        <taxon>Bacillati</taxon>
        <taxon>Mycoplasmatota</taxon>
        <taxon>Mollicutes</taxon>
        <taxon>Mycoplasmataceae</taxon>
        <taxon>Mycoplasma</taxon>
    </lineage>
</organism>
<sequence length="228" mass="25510">MNLASKSAIATAALGGVGLTGAYAGGLFDKSTTPQQTTIVKTTFKKILEAEGFTILDTSQNNQDWNTVLVEYKKATERSFTGSKQANKLENELRSDCEKALVQNYEENGNYRENVNYKRAIQWCVKKETMNKVLENGKMRILKFDATSNETAEQGLLQKKLNKLSEENNKGFNALKKAVNPTITTSDANSIETLKKGCEALQINTLETINDKFLDNFYLAKEFCYVDK</sequence>
<evidence type="ECO:0000313" key="2">
    <source>
        <dbReference type="Proteomes" id="UP000077623"/>
    </source>
</evidence>
<proteinExistence type="predicted"/>
<gene>
    <name evidence="1" type="ORF">A6V39_00620</name>
</gene>
<dbReference type="STRING" id="432608.A6V39_00620"/>
<name>A0A1A9QEJ3_9MOLU</name>
<protein>
    <submittedName>
        <fullName evidence="1">Uncharacterized protein</fullName>
    </submittedName>
</protein>
<reference evidence="2" key="1">
    <citation type="submission" date="2016-04" db="EMBL/GenBank/DDBJ databases">
        <authorList>
            <person name="Quiroz-Castaneda R.E."/>
            <person name="Martinez-Ocampo F."/>
        </authorList>
    </citation>
    <scope>NUCLEOTIDE SEQUENCE [LARGE SCALE GENOMIC DNA]</scope>
    <source>
        <strain evidence="2">INIFAP01</strain>
    </source>
</reference>